<dbReference type="Gene3D" id="1.40.20.10">
    <property type="entry name" value="CHAD domain"/>
    <property type="match status" value="1"/>
</dbReference>
<gene>
    <name evidence="3" type="ORF">A5771_09610</name>
</gene>
<dbReference type="InterPro" id="IPR007899">
    <property type="entry name" value="CHAD_dom"/>
</dbReference>
<evidence type="ECO:0000313" key="3">
    <source>
        <dbReference type="EMBL" id="OBG05835.1"/>
    </source>
</evidence>
<dbReference type="EMBL" id="LZIN01000055">
    <property type="protein sequence ID" value="OBG05835.1"/>
    <property type="molecule type" value="Genomic_DNA"/>
</dbReference>
<dbReference type="Pfam" id="PF01928">
    <property type="entry name" value="CYTH"/>
    <property type="match status" value="1"/>
</dbReference>
<name>A0A1A2ERP6_MYCSD</name>
<dbReference type="Pfam" id="PF05235">
    <property type="entry name" value="CHAD"/>
    <property type="match status" value="1"/>
</dbReference>
<dbReference type="RefSeq" id="WP_064855294.1">
    <property type="nucleotide sequence ID" value="NZ_LZIM01000016.1"/>
</dbReference>
<comment type="caution">
    <text evidence="3">The sequence shown here is derived from an EMBL/GenBank/DDBJ whole genome shotgun (WGS) entry which is preliminary data.</text>
</comment>
<evidence type="ECO:0000259" key="1">
    <source>
        <dbReference type="PROSITE" id="PS51707"/>
    </source>
</evidence>
<dbReference type="InterPro" id="IPR033469">
    <property type="entry name" value="CYTH-like_dom_sf"/>
</dbReference>
<evidence type="ECO:0000313" key="4">
    <source>
        <dbReference type="Proteomes" id="UP000093985"/>
    </source>
</evidence>
<dbReference type="SMART" id="SM00880">
    <property type="entry name" value="CHAD"/>
    <property type="match status" value="1"/>
</dbReference>
<dbReference type="AlphaFoldDB" id="A0A1A2ERP6"/>
<protein>
    <submittedName>
        <fullName evidence="3">CHAD domain-containing protein</fullName>
    </submittedName>
</protein>
<dbReference type="PANTHER" id="PTHR39339:SF1">
    <property type="entry name" value="CHAD DOMAIN-CONTAINING PROTEIN"/>
    <property type="match status" value="1"/>
</dbReference>
<dbReference type="SUPFAM" id="SSF55154">
    <property type="entry name" value="CYTH-like phosphatases"/>
    <property type="match status" value="1"/>
</dbReference>
<feature type="domain" description="CYTH" evidence="1">
    <location>
        <begin position="11"/>
        <end position="200"/>
    </location>
</feature>
<proteinExistence type="predicted"/>
<organism evidence="3 4">
    <name type="scientific">Mycolicibacter sinensis (strain JDM601)</name>
    <name type="common">Mycobacterium sinense</name>
    <dbReference type="NCBI Taxonomy" id="875328"/>
    <lineage>
        <taxon>Bacteria</taxon>
        <taxon>Bacillati</taxon>
        <taxon>Actinomycetota</taxon>
        <taxon>Actinomycetes</taxon>
        <taxon>Mycobacteriales</taxon>
        <taxon>Mycobacteriaceae</taxon>
        <taxon>Mycolicibacter</taxon>
    </lineage>
</organism>
<dbReference type="PROSITE" id="PS51708">
    <property type="entry name" value="CHAD"/>
    <property type="match status" value="1"/>
</dbReference>
<dbReference type="SMART" id="SM01118">
    <property type="entry name" value="CYTH"/>
    <property type="match status" value="1"/>
</dbReference>
<sequence length="472" mass="51811">MSATDPNTAQYREVERKFDVDASVISPSFDGIAGVARVEQLPEQALAAVYFDTPGHDLAARRVTLRRRTGGPDAGWHLKLPAGPDTRTEVRAPLGPEIPDELLDVVMAIVRDRPLGPVARICTARSVRVLRDDRGEVLAEFCDDQVTASADGSEHEQAEQHWREWELELGCGDLELLDLLSHRLLDTGAGPAGYGSKLARVLGAPAMPAHPTDRLHRALAQQIEQLLVADRAVRADADDAVHQMRVTIRRIRSLLHGEEATHAPLLGELQELGAVLGVARDAEVLAQRYQQALDELTPELVRGPVDERLVSGSLRRYQTGRRRSLTAMRSPRYFRLLDGLDDLVRAPAAEQYATVDIAYRRLRKAVKAAKTAADRDAALHRIRKAAKRLRYAAAAADKKKIAKRAKAIQSLLGDHQDSVVSRAHLLQQADAAAAAGQDTFTYGLLYAREAGLAAQSRAKLRPALRKLDRAVQ</sequence>
<dbReference type="InterPro" id="IPR023577">
    <property type="entry name" value="CYTH_domain"/>
</dbReference>
<dbReference type="PROSITE" id="PS51707">
    <property type="entry name" value="CYTH"/>
    <property type="match status" value="1"/>
</dbReference>
<dbReference type="Gene3D" id="2.40.320.10">
    <property type="entry name" value="Hypothetical Protein Pfu-838710-001"/>
    <property type="match status" value="1"/>
</dbReference>
<accession>A0A1A2ERP6</accession>
<dbReference type="Proteomes" id="UP000093985">
    <property type="component" value="Unassembled WGS sequence"/>
</dbReference>
<feature type="domain" description="CHAD" evidence="2">
    <location>
        <begin position="208"/>
        <end position="469"/>
    </location>
</feature>
<dbReference type="InterPro" id="IPR038186">
    <property type="entry name" value="CHAD_dom_sf"/>
</dbReference>
<dbReference type="PANTHER" id="PTHR39339">
    <property type="entry name" value="SLR1444 PROTEIN"/>
    <property type="match status" value="1"/>
</dbReference>
<dbReference type="OrthoDB" id="9777271at2"/>
<evidence type="ECO:0000259" key="2">
    <source>
        <dbReference type="PROSITE" id="PS51708"/>
    </source>
</evidence>
<reference evidence="4" key="1">
    <citation type="submission" date="2016-06" db="EMBL/GenBank/DDBJ databases">
        <authorList>
            <person name="Sutton G."/>
            <person name="Brinkac L."/>
            <person name="Sanka R."/>
            <person name="Adams M."/>
            <person name="Lau E."/>
            <person name="Mehaffy C."/>
            <person name="Tameris M."/>
            <person name="Hatherill M."/>
            <person name="Hanekom W."/>
            <person name="Mahomed H."/>
            <person name="Mcshane H."/>
        </authorList>
    </citation>
    <scope>NUCLEOTIDE SEQUENCE [LARGE SCALE GENOMIC DNA]</scope>
    <source>
        <strain evidence="4">852014-51077_SCH5608930-a</strain>
    </source>
</reference>
<dbReference type="CDD" id="cd07374">
    <property type="entry name" value="CYTH-like_Pase"/>
    <property type="match status" value="1"/>
</dbReference>